<proteinExistence type="predicted"/>
<organism evidence="1 2">
    <name type="scientific">Skermanella aerolata</name>
    <dbReference type="NCBI Taxonomy" id="393310"/>
    <lineage>
        <taxon>Bacteria</taxon>
        <taxon>Pseudomonadati</taxon>
        <taxon>Pseudomonadota</taxon>
        <taxon>Alphaproteobacteria</taxon>
        <taxon>Rhodospirillales</taxon>
        <taxon>Azospirillaceae</taxon>
        <taxon>Skermanella</taxon>
    </lineage>
</organism>
<dbReference type="EMBL" id="BJYZ01000002">
    <property type="protein sequence ID" value="GEO36322.1"/>
    <property type="molecule type" value="Genomic_DNA"/>
</dbReference>
<dbReference type="Proteomes" id="UP000321523">
    <property type="component" value="Unassembled WGS sequence"/>
</dbReference>
<dbReference type="AlphaFoldDB" id="A0A512DIN1"/>
<sequence>MTVLALTACQDEVPSEDAIASLLEVSTNQELALVRIGQAAGPNAGMIPDAVRIVNLKKLGAVTDSKGIYVASIQFDVMVEHKGALTLNQRGAKARLKLSRAENGWQVVEKQ</sequence>
<name>A0A512DIN1_9PROT</name>
<comment type="caution">
    <text evidence="1">The sequence shown here is derived from an EMBL/GenBank/DDBJ whole genome shotgun (WGS) entry which is preliminary data.</text>
</comment>
<evidence type="ECO:0000313" key="2">
    <source>
        <dbReference type="Proteomes" id="UP000321523"/>
    </source>
</evidence>
<reference evidence="1 2" key="1">
    <citation type="submission" date="2019-07" db="EMBL/GenBank/DDBJ databases">
        <title>Whole genome shotgun sequence of Skermanella aerolata NBRC 106429.</title>
        <authorList>
            <person name="Hosoyama A."/>
            <person name="Uohara A."/>
            <person name="Ohji S."/>
            <person name="Ichikawa N."/>
        </authorList>
    </citation>
    <scope>NUCLEOTIDE SEQUENCE [LARGE SCALE GENOMIC DNA]</scope>
    <source>
        <strain evidence="1 2">NBRC 106429</strain>
    </source>
</reference>
<keyword evidence="2" id="KW-1185">Reference proteome</keyword>
<accession>A0A512DIN1</accession>
<gene>
    <name evidence="1" type="ORF">SAE02_04700</name>
</gene>
<protein>
    <submittedName>
        <fullName evidence="1">Uncharacterized protein</fullName>
    </submittedName>
</protein>
<evidence type="ECO:0000313" key="1">
    <source>
        <dbReference type="EMBL" id="GEO36322.1"/>
    </source>
</evidence>